<feature type="transmembrane region" description="Helical" evidence="1">
    <location>
        <begin position="32"/>
        <end position="50"/>
    </location>
</feature>
<dbReference type="Proteomes" id="UP000295500">
    <property type="component" value="Unassembled WGS sequence"/>
</dbReference>
<keyword evidence="1" id="KW-1133">Transmembrane helix</keyword>
<accession>A0A4R6Q618</accession>
<comment type="caution">
    <text evidence="2">The sequence shown here is derived from an EMBL/GenBank/DDBJ whole genome shotgun (WGS) entry which is preliminary data.</text>
</comment>
<feature type="transmembrane region" description="Helical" evidence="1">
    <location>
        <begin position="7"/>
        <end position="26"/>
    </location>
</feature>
<reference evidence="2 3" key="1">
    <citation type="submission" date="2019-03" db="EMBL/GenBank/DDBJ databases">
        <title>Genomic Encyclopedia of Type Strains, Phase IV (KMG-IV): sequencing the most valuable type-strain genomes for metagenomic binning, comparative biology and taxonomic classification.</title>
        <authorList>
            <person name="Goeker M."/>
        </authorList>
    </citation>
    <scope>NUCLEOTIDE SEQUENCE [LARGE SCALE GENOMIC DNA]</scope>
    <source>
        <strain evidence="2 3">DSM 28287</strain>
    </source>
</reference>
<dbReference type="AlphaFoldDB" id="A0A4R6Q618"/>
<organism evidence="2 3">
    <name type="scientific">Aminicella lysinilytica</name>
    <dbReference type="NCBI Taxonomy" id="433323"/>
    <lineage>
        <taxon>Bacteria</taxon>
        <taxon>Bacillati</taxon>
        <taxon>Bacillota</taxon>
        <taxon>Clostridia</taxon>
        <taxon>Peptostreptococcales</taxon>
        <taxon>Anaerovoracaceae</taxon>
        <taxon>Aminicella</taxon>
    </lineage>
</organism>
<evidence type="ECO:0000313" key="2">
    <source>
        <dbReference type="EMBL" id="TDP56459.1"/>
    </source>
</evidence>
<dbReference type="EMBL" id="SNXO01000014">
    <property type="protein sequence ID" value="TDP56459.1"/>
    <property type="molecule type" value="Genomic_DNA"/>
</dbReference>
<dbReference type="RefSeq" id="WP_166635376.1">
    <property type="nucleotide sequence ID" value="NZ_SNXO01000014.1"/>
</dbReference>
<sequence length="53" mass="5655">MKYKGWILLIGSIVCGIVVGYLLGAIADSVDVLYIGGFVGFMAPPIVYFGNRS</sequence>
<proteinExistence type="predicted"/>
<keyword evidence="1" id="KW-0472">Membrane</keyword>
<name>A0A4R6Q618_9FIRM</name>
<evidence type="ECO:0000256" key="1">
    <source>
        <dbReference type="SAM" id="Phobius"/>
    </source>
</evidence>
<protein>
    <submittedName>
        <fullName evidence="2">Uncharacterized protein</fullName>
    </submittedName>
</protein>
<keyword evidence="3" id="KW-1185">Reference proteome</keyword>
<gene>
    <name evidence="2" type="ORF">EV211_11433</name>
</gene>
<keyword evidence="1" id="KW-0812">Transmembrane</keyword>
<evidence type="ECO:0000313" key="3">
    <source>
        <dbReference type="Proteomes" id="UP000295500"/>
    </source>
</evidence>